<evidence type="ECO:0000256" key="1">
    <source>
        <dbReference type="ARBA" id="ARBA00022729"/>
    </source>
</evidence>
<organism evidence="3">
    <name type="scientific">marine metagenome</name>
    <dbReference type="NCBI Taxonomy" id="408172"/>
    <lineage>
        <taxon>unclassified sequences</taxon>
        <taxon>metagenomes</taxon>
        <taxon>ecological metagenomes</taxon>
    </lineage>
</organism>
<dbReference type="EMBL" id="UINC01138502">
    <property type="protein sequence ID" value="SVD24484.1"/>
    <property type="molecule type" value="Genomic_DNA"/>
</dbReference>
<dbReference type="InterPro" id="IPR032812">
    <property type="entry name" value="SbsA_Ig"/>
</dbReference>
<sequence length="299" mass="30378">ADDATGIPTDTTLVFTFDETVYSATGDITIHRSDNGTVVEAIPATSGQVTGSGTATITVNPTVELLTAGAGDTQLLAAGTNYYINIDPGAFQDSLGNAYAGIANTTSLNFTSADPGAPQLLSTTPADDATGIPTDTNIVLVFDEPVYPATGEVTIYRSDDGTVVEAIPVTGGQVTGDGTTTITVNPTVGLFTAGAGDTQLLAAGTSYYVNVTPGAFQDSLGNPYAGITNSTSLNFTSADPGAPLLVSSTPADDATGVAVNTDLVFTFDEPVYPATGEITIHRSEDETVVGTTAVTSWRV</sequence>
<evidence type="ECO:0000259" key="2">
    <source>
        <dbReference type="Pfam" id="PF13205"/>
    </source>
</evidence>
<accession>A0A382TQX4</accession>
<proteinExistence type="predicted"/>
<dbReference type="InterPro" id="IPR014755">
    <property type="entry name" value="Cu-Rt/internalin_Ig-like"/>
</dbReference>
<gene>
    <name evidence="3" type="ORF">METZ01_LOCUS377338</name>
</gene>
<evidence type="ECO:0000313" key="3">
    <source>
        <dbReference type="EMBL" id="SVD24484.1"/>
    </source>
</evidence>
<feature type="domain" description="SbsA Ig-like" evidence="2">
    <location>
        <begin position="116"/>
        <end position="236"/>
    </location>
</feature>
<protein>
    <recommendedName>
        <fullName evidence="2">SbsA Ig-like domain-containing protein</fullName>
    </recommendedName>
</protein>
<feature type="domain" description="SbsA Ig-like" evidence="2">
    <location>
        <begin position="1"/>
        <end position="111"/>
    </location>
</feature>
<keyword evidence="1" id="KW-0732">Signal</keyword>
<dbReference type="Gene3D" id="2.60.40.1220">
    <property type="match status" value="1"/>
</dbReference>
<feature type="non-terminal residue" evidence="3">
    <location>
        <position position="299"/>
    </location>
</feature>
<dbReference type="Pfam" id="PF13205">
    <property type="entry name" value="Big_5"/>
    <property type="match status" value="3"/>
</dbReference>
<dbReference type="AlphaFoldDB" id="A0A382TQX4"/>
<reference evidence="3" key="1">
    <citation type="submission" date="2018-05" db="EMBL/GenBank/DDBJ databases">
        <authorList>
            <person name="Lanie J.A."/>
            <person name="Ng W.-L."/>
            <person name="Kazmierczak K.M."/>
            <person name="Andrzejewski T.M."/>
            <person name="Davidsen T.M."/>
            <person name="Wayne K.J."/>
            <person name="Tettelin H."/>
            <person name="Glass J.I."/>
            <person name="Rusch D."/>
            <person name="Podicherti R."/>
            <person name="Tsui H.-C.T."/>
            <person name="Winkler M.E."/>
        </authorList>
    </citation>
    <scope>NUCLEOTIDE SEQUENCE</scope>
</reference>
<feature type="domain" description="SbsA Ig-like" evidence="2">
    <location>
        <begin position="241"/>
        <end position="291"/>
    </location>
</feature>
<feature type="non-terminal residue" evidence="3">
    <location>
        <position position="1"/>
    </location>
</feature>
<name>A0A382TQX4_9ZZZZ</name>